<dbReference type="SUPFAM" id="SSF46785">
    <property type="entry name" value="Winged helix' DNA-binding domain"/>
    <property type="match status" value="1"/>
</dbReference>
<dbReference type="Gene3D" id="1.10.8.60">
    <property type="match status" value="1"/>
</dbReference>
<dbReference type="Gene3D" id="1.10.10.10">
    <property type="entry name" value="Winged helix-like DNA-binding domain superfamily/Winged helix DNA-binding domain"/>
    <property type="match status" value="1"/>
</dbReference>
<dbReference type="OrthoDB" id="132045at2157"/>
<dbReference type="RefSeq" id="WP_054838522.1">
    <property type="nucleotide sequence ID" value="NZ_BBBY01000011.1"/>
</dbReference>
<dbReference type="Pfam" id="PF01637">
    <property type="entry name" value="ATPase_2"/>
    <property type="match status" value="1"/>
</dbReference>
<dbReference type="AlphaFoldDB" id="A0A6A9QKX3"/>
<reference evidence="3 4" key="1">
    <citation type="submission" date="2019-10" db="EMBL/GenBank/DDBJ databases">
        <title>Sequencing and Assembly of Multiple Reported Metal-Biooxidizing Members of the Extremely Thermoacidophilic Archaeal Family Sulfolobaceae.</title>
        <authorList>
            <person name="Counts J.A."/>
            <person name="Kelly R.M."/>
        </authorList>
    </citation>
    <scope>NUCLEOTIDE SEQUENCE [LARGE SCALE GENOMIC DNA]</scope>
    <source>
        <strain evidence="3 4">DSM 6482</strain>
    </source>
</reference>
<dbReference type="InterPro" id="IPR036390">
    <property type="entry name" value="WH_DNA-bd_sf"/>
</dbReference>
<keyword evidence="4" id="KW-1185">Reference proteome</keyword>
<comment type="caution">
    <text evidence="3">The sequence shown here is derived from an EMBL/GenBank/DDBJ whole genome shotgun (WGS) entry which is preliminary data.</text>
</comment>
<gene>
    <name evidence="3" type="ORF">GC250_05630</name>
</gene>
<dbReference type="EMBL" id="WGGD01000005">
    <property type="protein sequence ID" value="MUN28930.1"/>
    <property type="molecule type" value="Genomic_DNA"/>
</dbReference>
<dbReference type="Pfam" id="PF21100">
    <property type="entry name" value="WHD_MCM"/>
    <property type="match status" value="1"/>
</dbReference>
<name>A0A6A9QKX3_SULME</name>
<dbReference type="InterPro" id="IPR027417">
    <property type="entry name" value="P-loop_NTPase"/>
</dbReference>
<dbReference type="InterPro" id="IPR011579">
    <property type="entry name" value="ATPase_dom"/>
</dbReference>
<organism evidence="3 4">
    <name type="scientific">Sulfuracidifex metallicus DSM 6482 = JCM 9184</name>
    <dbReference type="NCBI Taxonomy" id="523847"/>
    <lineage>
        <taxon>Archaea</taxon>
        <taxon>Thermoproteota</taxon>
        <taxon>Thermoprotei</taxon>
        <taxon>Sulfolobales</taxon>
        <taxon>Sulfolobaceae</taxon>
        <taxon>Sulfuracidifex</taxon>
    </lineage>
</organism>
<evidence type="ECO:0000313" key="4">
    <source>
        <dbReference type="Proteomes" id="UP000470772"/>
    </source>
</evidence>
<proteinExistence type="predicted"/>
<dbReference type="InterPro" id="IPR036388">
    <property type="entry name" value="WH-like_DNA-bd_sf"/>
</dbReference>
<accession>A0A6A9QKX3</accession>
<protein>
    <submittedName>
        <fullName evidence="3">AAA family ATPase</fullName>
    </submittedName>
</protein>
<dbReference type="PANTHER" id="PTHR34301">
    <property type="entry name" value="DNA-BINDING PROTEIN-RELATED"/>
    <property type="match status" value="1"/>
</dbReference>
<evidence type="ECO:0000259" key="1">
    <source>
        <dbReference type="Pfam" id="PF01637"/>
    </source>
</evidence>
<dbReference type="Proteomes" id="UP000470772">
    <property type="component" value="Unassembled WGS sequence"/>
</dbReference>
<feature type="domain" description="MCM C-terminal" evidence="2">
    <location>
        <begin position="292"/>
        <end position="349"/>
    </location>
</feature>
<dbReference type="GO" id="GO:0005524">
    <property type="term" value="F:ATP binding"/>
    <property type="evidence" value="ECO:0007669"/>
    <property type="project" value="InterPro"/>
</dbReference>
<evidence type="ECO:0000259" key="2">
    <source>
        <dbReference type="Pfam" id="PF21100"/>
    </source>
</evidence>
<dbReference type="SUPFAM" id="SSF52540">
    <property type="entry name" value="P-loop containing nucleoside triphosphate hydrolases"/>
    <property type="match status" value="1"/>
</dbReference>
<sequence length="367" mass="42074">MLFDPRPKEKLKDIFDRENEVELLKRSLDSPLIIISGLRRTGKTSLVKSVLNEVKAIHIFLDMRRFENREYIVYKDFLGVLEREVNSITKKWKGVLDHFKAVKGVSVAGMSLSFSWGKERTEFSDVLSSLNDWANEKGRNVTVVIDEAQELMKLKGYDVLPSIAYAFDNLRNVNFIITGSEVRVKTKFLKLEKENSPLYGRAHVEVNVNTFDKETSIKFLEKGFEEQGINFRKGEEVYEGLGGNPGWLTYYGYVYVKEGDGQAMEYTRMYARKLLSKELCDFLVEGGRLGSKERYLRVLETCKSGCSWKDIKNALEALEGREVNDGTVHTILQNLLDYSFLVLEGKGKYFLADPLMKELNDVRCSGL</sequence>
<evidence type="ECO:0000313" key="3">
    <source>
        <dbReference type="EMBL" id="MUN28930.1"/>
    </source>
</evidence>
<dbReference type="Gene3D" id="3.40.50.300">
    <property type="entry name" value="P-loop containing nucleotide triphosphate hydrolases"/>
    <property type="match status" value="1"/>
</dbReference>
<dbReference type="PANTHER" id="PTHR34301:SF8">
    <property type="entry name" value="ATPASE DOMAIN-CONTAINING PROTEIN"/>
    <property type="match status" value="1"/>
</dbReference>
<feature type="domain" description="ATPase" evidence="1">
    <location>
        <begin position="15"/>
        <end position="248"/>
    </location>
</feature>
<dbReference type="InterPro" id="IPR048907">
    <property type="entry name" value="WHD_MCM_arc"/>
</dbReference>